<comment type="caution">
    <text evidence="1">The sequence shown here is derived from an EMBL/GenBank/DDBJ whole genome shotgun (WGS) entry which is preliminary data.</text>
</comment>
<sequence>MIKALNNEGLEFCAKRINVDVKHILEKNIEDFVSSNSMRFFQILGISSEFLDKNVETWQDDEGYQRGKQIVQSMRVVNDIAERGVALMEEYNKLITTNEEQKQYLLLVVKEFRKKYPDAKKSTLLK</sequence>
<organism evidence="1 2">
    <name type="scientific">Eumeta variegata</name>
    <name type="common">Bagworm moth</name>
    <name type="synonym">Eumeta japonica</name>
    <dbReference type="NCBI Taxonomy" id="151549"/>
    <lineage>
        <taxon>Eukaryota</taxon>
        <taxon>Metazoa</taxon>
        <taxon>Ecdysozoa</taxon>
        <taxon>Arthropoda</taxon>
        <taxon>Hexapoda</taxon>
        <taxon>Insecta</taxon>
        <taxon>Pterygota</taxon>
        <taxon>Neoptera</taxon>
        <taxon>Endopterygota</taxon>
        <taxon>Lepidoptera</taxon>
        <taxon>Glossata</taxon>
        <taxon>Ditrysia</taxon>
        <taxon>Tineoidea</taxon>
        <taxon>Psychidae</taxon>
        <taxon>Oiketicinae</taxon>
        <taxon>Eumeta</taxon>
    </lineage>
</organism>
<keyword evidence="2" id="KW-1185">Reference proteome</keyword>
<dbReference type="EMBL" id="BGZK01000786">
    <property type="protein sequence ID" value="GBP60380.1"/>
    <property type="molecule type" value="Genomic_DNA"/>
</dbReference>
<reference evidence="1 2" key="1">
    <citation type="journal article" date="2019" name="Commun. Biol.">
        <title>The bagworm genome reveals a unique fibroin gene that provides high tensile strength.</title>
        <authorList>
            <person name="Kono N."/>
            <person name="Nakamura H."/>
            <person name="Ohtoshi R."/>
            <person name="Tomita M."/>
            <person name="Numata K."/>
            <person name="Arakawa K."/>
        </authorList>
    </citation>
    <scope>NUCLEOTIDE SEQUENCE [LARGE SCALE GENOMIC DNA]</scope>
</reference>
<dbReference type="PANTHER" id="PTHR46113:SF1">
    <property type="entry name" value="PEPTIDASE M17 LEUCYL AMINOPEPTIDASE N-TERMINAL DOMAIN-CONTAINING PROTEIN"/>
    <property type="match status" value="1"/>
</dbReference>
<dbReference type="Proteomes" id="UP000299102">
    <property type="component" value="Unassembled WGS sequence"/>
</dbReference>
<proteinExistence type="predicted"/>
<dbReference type="PANTHER" id="PTHR46113">
    <property type="entry name" value="SNAC DOMAIN-CONTAINING PROTEIN"/>
    <property type="match status" value="1"/>
</dbReference>
<protein>
    <submittedName>
        <fullName evidence="1">Uncharacterized protein</fullName>
    </submittedName>
</protein>
<evidence type="ECO:0000313" key="1">
    <source>
        <dbReference type="EMBL" id="GBP60380.1"/>
    </source>
</evidence>
<dbReference type="OrthoDB" id="6626714at2759"/>
<dbReference type="AlphaFoldDB" id="A0A4C1XBB9"/>
<gene>
    <name evidence="1" type="ORF">EVAR_91416_1</name>
</gene>
<name>A0A4C1XBB9_EUMVA</name>
<evidence type="ECO:0000313" key="2">
    <source>
        <dbReference type="Proteomes" id="UP000299102"/>
    </source>
</evidence>
<accession>A0A4C1XBB9</accession>